<dbReference type="Pfam" id="PF05729">
    <property type="entry name" value="NACHT"/>
    <property type="match status" value="1"/>
</dbReference>
<name>A0A9Q1BYN7_HOLLE</name>
<dbReference type="AlphaFoldDB" id="A0A9Q1BYN7"/>
<evidence type="ECO:0000313" key="3">
    <source>
        <dbReference type="EMBL" id="KAJ8035063.1"/>
    </source>
</evidence>
<dbReference type="OrthoDB" id="120976at2759"/>
<evidence type="ECO:0000313" key="4">
    <source>
        <dbReference type="Proteomes" id="UP001152320"/>
    </source>
</evidence>
<keyword evidence="1" id="KW-1133">Transmembrane helix</keyword>
<dbReference type="InterPro" id="IPR027417">
    <property type="entry name" value="P-loop_NTPase"/>
</dbReference>
<reference evidence="3" key="1">
    <citation type="submission" date="2021-10" db="EMBL/GenBank/DDBJ databases">
        <title>Tropical sea cucumber genome reveals ecological adaptation and Cuvierian tubules defense mechanism.</title>
        <authorList>
            <person name="Chen T."/>
        </authorList>
    </citation>
    <scope>NUCLEOTIDE SEQUENCE</scope>
    <source>
        <strain evidence="3">Nanhai2018</strain>
        <tissue evidence="3">Muscle</tissue>
    </source>
</reference>
<comment type="caution">
    <text evidence="3">The sequence shown here is derived from an EMBL/GenBank/DDBJ whole genome shotgun (WGS) entry which is preliminary data.</text>
</comment>
<dbReference type="InterPro" id="IPR036179">
    <property type="entry name" value="Ig-like_dom_sf"/>
</dbReference>
<feature type="transmembrane region" description="Helical" evidence="1">
    <location>
        <begin position="257"/>
        <end position="281"/>
    </location>
</feature>
<dbReference type="EMBL" id="JAIZAY010000010">
    <property type="protein sequence ID" value="KAJ8035063.1"/>
    <property type="molecule type" value="Genomic_DNA"/>
</dbReference>
<evidence type="ECO:0000256" key="1">
    <source>
        <dbReference type="SAM" id="Phobius"/>
    </source>
</evidence>
<proteinExistence type="predicted"/>
<dbReference type="Gene3D" id="2.60.40.10">
    <property type="entry name" value="Immunoglobulins"/>
    <property type="match status" value="1"/>
</dbReference>
<dbReference type="SUPFAM" id="SSF52540">
    <property type="entry name" value="P-loop containing nucleoside triphosphate hydrolases"/>
    <property type="match status" value="1"/>
</dbReference>
<sequence length="992" mass="113379">MGSLNRIIGACLIVISGIYTHADIYCPNIYIARGGSRVINCLSNRKIKDFYWYRGTTSTSRPILGLQDGRKGGTEYGGEHFNIFENGSMSLENVKIEHESYYTFVGYYDLIHFDNATFLVTVTISPDPRCPVITGCRPCEVCTIDAPKKSDSVTCRVTGARPLIPLSWNITSQSGISFVQYDAIEQSNEDMDSWDTYISLDYELTEPCGVIAEVQCIAEDVAELTSSNKVTLGITNELCNGTTPTPDAAPAGFGSNLLVLTIVLLVVVIIICFLIGCYKYYRRQKKGRAKSMNVAPQRDGCATGETDVPLLTNKGKPRKVNKEVLVKALALFYEKFCSLKPLPWGEPIPISALYSDFQCLVTQLQSAEYTTEESQDLEKITSSEDLFASIGFKHASRVIFIADLGYGKTTMTQQVVQQWIKEDPKNFILIYIQLKEVDAYKSIAALVNDMLPSSMNANLDDIEKILEDSNVLVLLDGLDELSMSVAKDVCEGEKFDDGSRMVKSNNAKEMRHPECVSDHVTMVDLLKGNCRNLKSQIRVWVTSREVDDMETPFPPPYVKIKMTGFSKYQVNAYIRKTCQYYIHSVKESNAETTEATIAHVVKKVRDILDKDDIIREFVNTPLLLVLIIHILTAKFAGAVKDLIDLKLTKLTTLIRTIISCLESRYVQKVHDESIRLKIERLEKQLGEIAWRQKLEITNYDRKGWDKLLGTEYVNIGISIGLLRLSKQISNSNLQMRQLAFSSFTGIEFYHQYFLEYLAGQYFSTEETAMKDLEKFLEENTDDKTIRFLQFMFGSGHPAVKKVSQMFLKDQKMWNNFIDCIYETEDQEKVKSYLEKMSRTENWFGKGPVVNFKYLDRKYHQNAVTAFCESFNRFNIPIRAFMFSQDCPLKYLTTLNIPQLKRLELFEMHISDEDFVSILEWLSRQKLPKTFQFTKCKFEEKLSEDSKQNIKTSMEGKTLNIYRNKTKSQMGIFVDYFNVEKGEWTRKLLPKNQ</sequence>
<protein>
    <recommendedName>
        <fullName evidence="2">NACHT domain-containing protein</fullName>
    </recommendedName>
</protein>
<accession>A0A9Q1BYN7</accession>
<dbReference type="Gene3D" id="3.40.50.300">
    <property type="entry name" value="P-loop containing nucleotide triphosphate hydrolases"/>
    <property type="match status" value="1"/>
</dbReference>
<evidence type="ECO:0000259" key="2">
    <source>
        <dbReference type="Pfam" id="PF05729"/>
    </source>
</evidence>
<dbReference type="InterPro" id="IPR007111">
    <property type="entry name" value="NACHT_NTPase"/>
</dbReference>
<dbReference type="InterPro" id="IPR013783">
    <property type="entry name" value="Ig-like_fold"/>
</dbReference>
<dbReference type="Proteomes" id="UP001152320">
    <property type="component" value="Chromosome 10"/>
</dbReference>
<feature type="domain" description="NACHT" evidence="2">
    <location>
        <begin position="403"/>
        <end position="578"/>
    </location>
</feature>
<organism evidence="3 4">
    <name type="scientific">Holothuria leucospilota</name>
    <name type="common">Black long sea cucumber</name>
    <name type="synonym">Mertensiothuria leucospilota</name>
    <dbReference type="NCBI Taxonomy" id="206669"/>
    <lineage>
        <taxon>Eukaryota</taxon>
        <taxon>Metazoa</taxon>
        <taxon>Echinodermata</taxon>
        <taxon>Eleutherozoa</taxon>
        <taxon>Echinozoa</taxon>
        <taxon>Holothuroidea</taxon>
        <taxon>Aspidochirotacea</taxon>
        <taxon>Aspidochirotida</taxon>
        <taxon>Holothuriidae</taxon>
        <taxon>Holothuria</taxon>
    </lineage>
</organism>
<dbReference type="PANTHER" id="PTHR46312:SF2">
    <property type="entry name" value="NUCLEOTIDE-BINDING OLIGOMERIZATION DOMAIN-CONTAINING PROTEIN 2-LIKE"/>
    <property type="match status" value="1"/>
</dbReference>
<dbReference type="PANTHER" id="PTHR46312">
    <property type="entry name" value="NACHT DOMAIN-CONTAINING PROTEIN"/>
    <property type="match status" value="1"/>
</dbReference>
<keyword evidence="1" id="KW-0472">Membrane</keyword>
<dbReference type="SUPFAM" id="SSF48726">
    <property type="entry name" value="Immunoglobulin"/>
    <property type="match status" value="1"/>
</dbReference>
<keyword evidence="1" id="KW-0812">Transmembrane</keyword>
<gene>
    <name evidence="3" type="ORF">HOLleu_22154</name>
</gene>
<keyword evidence="4" id="KW-1185">Reference proteome</keyword>